<comment type="caution">
    <text evidence="10">The sequence shown here is derived from an EMBL/GenBank/DDBJ whole genome shotgun (WGS) entry which is preliminary data.</text>
</comment>
<dbReference type="GO" id="GO:0004140">
    <property type="term" value="F:dephospho-CoA kinase activity"/>
    <property type="evidence" value="ECO:0007669"/>
    <property type="project" value="UniProtKB-UniRule"/>
</dbReference>
<dbReference type="PANTHER" id="PTHR10695:SF46">
    <property type="entry name" value="BIFUNCTIONAL COENZYME A SYNTHASE-RELATED"/>
    <property type="match status" value="1"/>
</dbReference>
<evidence type="ECO:0000256" key="4">
    <source>
        <dbReference type="ARBA" id="ARBA00022741"/>
    </source>
</evidence>
<dbReference type="InterPro" id="IPR001977">
    <property type="entry name" value="Depp_CoAkinase"/>
</dbReference>
<keyword evidence="5 8" id="KW-0418">Kinase</keyword>
<name>A0A0R2BF77_9LACO</name>
<evidence type="ECO:0000256" key="9">
    <source>
        <dbReference type="NCBIfam" id="TIGR00152"/>
    </source>
</evidence>
<dbReference type="EC" id="2.7.1.24" evidence="8 9"/>
<dbReference type="GO" id="GO:0015937">
    <property type="term" value="P:coenzyme A biosynthetic process"/>
    <property type="evidence" value="ECO:0007669"/>
    <property type="project" value="UniProtKB-UniRule"/>
</dbReference>
<evidence type="ECO:0000313" key="10">
    <source>
        <dbReference type="EMBL" id="KRM74307.1"/>
    </source>
</evidence>
<evidence type="ECO:0000256" key="7">
    <source>
        <dbReference type="ARBA" id="ARBA00022993"/>
    </source>
</evidence>
<comment type="pathway">
    <text evidence="8">Cofactor biosynthesis; coenzyme A biosynthesis; CoA from (R)-pantothenate: step 5/5.</text>
</comment>
<dbReference type="GO" id="GO:0005524">
    <property type="term" value="F:ATP binding"/>
    <property type="evidence" value="ECO:0007669"/>
    <property type="project" value="UniProtKB-UniRule"/>
</dbReference>
<dbReference type="Gene3D" id="3.40.50.300">
    <property type="entry name" value="P-loop containing nucleotide triphosphate hydrolases"/>
    <property type="match status" value="1"/>
</dbReference>
<gene>
    <name evidence="8" type="primary">coaE</name>
    <name evidence="10" type="ORF">FC48_GL000436</name>
</gene>
<evidence type="ECO:0000256" key="6">
    <source>
        <dbReference type="ARBA" id="ARBA00022840"/>
    </source>
</evidence>
<organism evidence="10 11">
    <name type="scientific">Ligilactobacillus murinus DSM 20452 = NBRC 14221</name>
    <dbReference type="NCBI Taxonomy" id="1423772"/>
    <lineage>
        <taxon>Bacteria</taxon>
        <taxon>Bacillati</taxon>
        <taxon>Bacillota</taxon>
        <taxon>Bacilli</taxon>
        <taxon>Lactobacillales</taxon>
        <taxon>Lactobacillaceae</taxon>
        <taxon>Ligilactobacillus</taxon>
    </lineage>
</organism>
<dbReference type="PATRIC" id="fig|1423772.3.peg.475"/>
<keyword evidence="7 8" id="KW-0173">Coenzyme A biosynthesis</keyword>
<evidence type="ECO:0000256" key="3">
    <source>
        <dbReference type="ARBA" id="ARBA00022679"/>
    </source>
</evidence>
<dbReference type="UniPathway" id="UPA00241">
    <property type="reaction ID" value="UER00356"/>
</dbReference>
<keyword evidence="3 8" id="KW-0808">Transferase</keyword>
<evidence type="ECO:0000256" key="5">
    <source>
        <dbReference type="ARBA" id="ARBA00022777"/>
    </source>
</evidence>
<proteinExistence type="inferred from homology"/>
<dbReference type="Proteomes" id="UP000051612">
    <property type="component" value="Unassembled WGS sequence"/>
</dbReference>
<dbReference type="CDD" id="cd02022">
    <property type="entry name" value="DPCK"/>
    <property type="match status" value="1"/>
</dbReference>
<comment type="catalytic activity">
    <reaction evidence="8">
        <text>3'-dephospho-CoA + ATP = ADP + CoA + H(+)</text>
        <dbReference type="Rhea" id="RHEA:18245"/>
        <dbReference type="ChEBI" id="CHEBI:15378"/>
        <dbReference type="ChEBI" id="CHEBI:30616"/>
        <dbReference type="ChEBI" id="CHEBI:57287"/>
        <dbReference type="ChEBI" id="CHEBI:57328"/>
        <dbReference type="ChEBI" id="CHEBI:456216"/>
        <dbReference type="EC" id="2.7.1.24"/>
    </reaction>
</comment>
<evidence type="ECO:0000256" key="2">
    <source>
        <dbReference type="ARBA" id="ARBA00022490"/>
    </source>
</evidence>
<accession>A0A0R2BF77</accession>
<keyword evidence="2 8" id="KW-0963">Cytoplasm</keyword>
<evidence type="ECO:0000256" key="8">
    <source>
        <dbReference type="HAMAP-Rule" id="MF_00376"/>
    </source>
</evidence>
<reference evidence="10 11" key="1">
    <citation type="journal article" date="2015" name="Genome Announc.">
        <title>Expanding the biotechnology potential of lactobacilli through comparative genomics of 213 strains and associated genera.</title>
        <authorList>
            <person name="Sun Z."/>
            <person name="Harris H.M."/>
            <person name="McCann A."/>
            <person name="Guo C."/>
            <person name="Argimon S."/>
            <person name="Zhang W."/>
            <person name="Yang X."/>
            <person name="Jeffery I.B."/>
            <person name="Cooney J.C."/>
            <person name="Kagawa T.F."/>
            <person name="Liu W."/>
            <person name="Song Y."/>
            <person name="Salvetti E."/>
            <person name="Wrobel A."/>
            <person name="Rasinkangas P."/>
            <person name="Parkhill J."/>
            <person name="Rea M.C."/>
            <person name="O'Sullivan O."/>
            <person name="Ritari J."/>
            <person name="Douillard F.P."/>
            <person name="Paul Ross R."/>
            <person name="Yang R."/>
            <person name="Briner A.E."/>
            <person name="Felis G.E."/>
            <person name="de Vos W.M."/>
            <person name="Barrangou R."/>
            <person name="Klaenhammer T.R."/>
            <person name="Caufield P.W."/>
            <person name="Cui Y."/>
            <person name="Zhang H."/>
            <person name="O'Toole P.W."/>
        </authorList>
    </citation>
    <scope>NUCLEOTIDE SEQUENCE [LARGE SCALE GENOMIC DNA]</scope>
    <source>
        <strain evidence="10 11">DSM 20452</strain>
    </source>
</reference>
<dbReference type="PANTHER" id="PTHR10695">
    <property type="entry name" value="DEPHOSPHO-COA KINASE-RELATED"/>
    <property type="match status" value="1"/>
</dbReference>
<dbReference type="AlphaFoldDB" id="A0A0R2BF77"/>
<evidence type="ECO:0000256" key="1">
    <source>
        <dbReference type="ARBA" id="ARBA00009018"/>
    </source>
</evidence>
<dbReference type="GO" id="GO:0005737">
    <property type="term" value="C:cytoplasm"/>
    <property type="evidence" value="ECO:0007669"/>
    <property type="project" value="UniProtKB-SubCell"/>
</dbReference>
<dbReference type="InterPro" id="IPR027417">
    <property type="entry name" value="P-loop_NTPase"/>
</dbReference>
<dbReference type="HAMAP" id="MF_00376">
    <property type="entry name" value="Dephospho_CoA_kinase"/>
    <property type="match status" value="1"/>
</dbReference>
<dbReference type="Pfam" id="PF01121">
    <property type="entry name" value="CoaE"/>
    <property type="match status" value="1"/>
</dbReference>
<feature type="binding site" evidence="8">
    <location>
        <begin position="18"/>
        <end position="23"/>
    </location>
    <ligand>
        <name>ATP</name>
        <dbReference type="ChEBI" id="CHEBI:30616"/>
    </ligand>
</feature>
<comment type="function">
    <text evidence="8">Catalyzes the phosphorylation of the 3'-hydroxyl group of dephosphocoenzyme A to form coenzyme A.</text>
</comment>
<keyword evidence="6 8" id="KW-0067">ATP-binding</keyword>
<dbReference type="SUPFAM" id="SSF52540">
    <property type="entry name" value="P-loop containing nucleoside triphosphate hydrolases"/>
    <property type="match status" value="1"/>
</dbReference>
<dbReference type="NCBIfam" id="TIGR00152">
    <property type="entry name" value="dephospho-CoA kinase"/>
    <property type="match status" value="1"/>
</dbReference>
<comment type="similarity">
    <text evidence="1 8">Belongs to the CoaE family.</text>
</comment>
<dbReference type="FunFam" id="3.40.50.300:FF:000991">
    <property type="entry name" value="Dephospho-CoA kinase"/>
    <property type="match status" value="1"/>
</dbReference>
<protein>
    <recommendedName>
        <fullName evidence="8 9">Dephospho-CoA kinase</fullName>
        <ecNumber evidence="8 9">2.7.1.24</ecNumber>
    </recommendedName>
    <alternativeName>
        <fullName evidence="8">Dephosphocoenzyme A kinase</fullName>
    </alternativeName>
</protein>
<keyword evidence="4 8" id="KW-0547">Nucleotide-binding</keyword>
<comment type="subcellular location">
    <subcellularLocation>
        <location evidence="8">Cytoplasm</location>
    </subcellularLocation>
</comment>
<dbReference type="EMBL" id="AYYN01000099">
    <property type="protein sequence ID" value="KRM74307.1"/>
    <property type="molecule type" value="Genomic_DNA"/>
</dbReference>
<evidence type="ECO:0000313" key="11">
    <source>
        <dbReference type="Proteomes" id="UP000051612"/>
    </source>
</evidence>
<sequence length="207" mass="22784">MSAGGKMTYILGLTGGIGMGKTTISNFLQTLDFKILDADVIARKIVEPTTPGLAELQKTFGPQIIQADQTLDRAKLGKLVFSDPKKLAQLDQIMQPLIKAEYEKQLALAEQQGHKVVVIDAALLFENGYADHCDAVINVEVPKAVQLKRIMKRDHLSEKAALERIASQMSAEKRRNLATTTVDSSGTVEETQAQVIKWLKINNLIEN</sequence>
<dbReference type="PROSITE" id="PS51219">
    <property type="entry name" value="DPCK"/>
    <property type="match status" value="1"/>
</dbReference>